<dbReference type="EnsemblMetazoa" id="XM_028660395.1">
    <property type="protein sequence ID" value="XP_028516196.1"/>
    <property type="gene ID" value="LOC114575474"/>
</dbReference>
<organism evidence="9 10">
    <name type="scientific">Exaiptasia diaphana</name>
    <name type="common">Tropical sea anemone</name>
    <name type="synonym">Aiptasia pulchella</name>
    <dbReference type="NCBI Taxonomy" id="2652724"/>
    <lineage>
        <taxon>Eukaryota</taxon>
        <taxon>Metazoa</taxon>
        <taxon>Cnidaria</taxon>
        <taxon>Anthozoa</taxon>
        <taxon>Hexacorallia</taxon>
        <taxon>Actiniaria</taxon>
        <taxon>Aiptasiidae</taxon>
        <taxon>Exaiptasia</taxon>
    </lineage>
</organism>
<dbReference type="Pfam" id="PF13359">
    <property type="entry name" value="DDE_Tnp_4"/>
    <property type="match status" value="1"/>
</dbReference>
<name>A0A913YPU5_EXADI</name>
<keyword evidence="4" id="KW-0540">Nuclease</keyword>
<comment type="similarity">
    <text evidence="3">Belongs to the HARBI1 family.</text>
</comment>
<dbReference type="GO" id="GO:0004518">
    <property type="term" value="F:nuclease activity"/>
    <property type="evidence" value="ECO:0007669"/>
    <property type="project" value="UniProtKB-KW"/>
</dbReference>
<evidence type="ECO:0000256" key="3">
    <source>
        <dbReference type="ARBA" id="ARBA00006958"/>
    </source>
</evidence>
<evidence type="ECO:0000256" key="7">
    <source>
        <dbReference type="ARBA" id="ARBA00023242"/>
    </source>
</evidence>
<accession>A0A913YPU5</accession>
<evidence type="ECO:0000259" key="8">
    <source>
        <dbReference type="Pfam" id="PF13359"/>
    </source>
</evidence>
<dbReference type="PANTHER" id="PTHR22930">
    <property type="match status" value="1"/>
</dbReference>
<dbReference type="InterPro" id="IPR045249">
    <property type="entry name" value="HARBI1-like"/>
</dbReference>
<comment type="subcellular location">
    <subcellularLocation>
        <location evidence="2">Nucleus</location>
    </subcellularLocation>
</comment>
<dbReference type="AlphaFoldDB" id="A0A913YPU5"/>
<dbReference type="GeneID" id="114575474"/>
<dbReference type="InterPro" id="IPR027806">
    <property type="entry name" value="HARBI1_dom"/>
</dbReference>
<evidence type="ECO:0000256" key="1">
    <source>
        <dbReference type="ARBA" id="ARBA00001968"/>
    </source>
</evidence>
<dbReference type="PANTHER" id="PTHR22930:SF85">
    <property type="entry name" value="GH03217P-RELATED"/>
    <property type="match status" value="1"/>
</dbReference>
<dbReference type="Proteomes" id="UP000887567">
    <property type="component" value="Unplaced"/>
</dbReference>
<dbReference type="OrthoDB" id="5978359at2759"/>
<reference evidence="9" key="1">
    <citation type="submission" date="2022-11" db="UniProtKB">
        <authorList>
            <consortium name="EnsemblMetazoa"/>
        </authorList>
    </citation>
    <scope>IDENTIFICATION</scope>
</reference>
<evidence type="ECO:0000256" key="4">
    <source>
        <dbReference type="ARBA" id="ARBA00022722"/>
    </source>
</evidence>
<keyword evidence="7" id="KW-0539">Nucleus</keyword>
<evidence type="ECO:0000313" key="9">
    <source>
        <dbReference type="EnsemblMetazoa" id="XP_028516196.1"/>
    </source>
</evidence>
<dbReference type="KEGG" id="epa:114575474"/>
<dbReference type="OMA" id="CAMSAVE"/>
<feature type="domain" description="DDE Tnp4" evidence="8">
    <location>
        <begin position="202"/>
        <end position="364"/>
    </location>
</feature>
<comment type="cofactor">
    <cofactor evidence="1">
        <name>a divalent metal cation</name>
        <dbReference type="ChEBI" id="CHEBI:60240"/>
    </cofactor>
</comment>
<evidence type="ECO:0000256" key="6">
    <source>
        <dbReference type="ARBA" id="ARBA00022801"/>
    </source>
</evidence>
<keyword evidence="5" id="KW-0479">Metal-binding</keyword>
<dbReference type="GO" id="GO:0046872">
    <property type="term" value="F:metal ion binding"/>
    <property type="evidence" value="ECO:0007669"/>
    <property type="project" value="UniProtKB-KW"/>
</dbReference>
<keyword evidence="6" id="KW-0378">Hydrolase</keyword>
<dbReference type="GO" id="GO:0016787">
    <property type="term" value="F:hydrolase activity"/>
    <property type="evidence" value="ECO:0007669"/>
    <property type="project" value="UniProtKB-KW"/>
</dbReference>
<dbReference type="RefSeq" id="XP_028516196.1">
    <property type="nucleotide sequence ID" value="XM_028660395.1"/>
</dbReference>
<protein>
    <recommendedName>
        <fullName evidence="8">DDE Tnp4 domain-containing protein</fullName>
    </recommendedName>
</protein>
<sequence length="407" mass="46922">MHLNDLQLLSLLYVLLSFTFTAGNIQRAVLLACIQRNRALRLQILTTIRRRHAIQRRRRRRRFWMLPRPRVSWFEMFYRNCVIPDEYFKEQLRLKTNTFELLLNVLRPALTRQNTFLRDCIPPAKVLSLGLYRLAHGNSYNTIAATFNVGKSTVIEAVQDVVEALCDIRENYIKFPSSEDEIVESSETFDDLTDIPNVVGAIDGTHIRIKKTNDSGPDYFSRYQQYDVVVQGVVNGDKKFIHVAAGFPGSMHDARVFKNSSLYHKIATGEFLQAPTVRVENRDIKPLLLGDSAYPLTTFILKPYPENTRDPKEVHFNKELSRARVSVECAFGMLKGRWRILQKRLDSNIAFVSKIITACCVLHNFCLDADDVWDVDDDNQNHNAAFQNIDAGGEDLRDFLKNYVWSL</sequence>
<proteinExistence type="inferred from homology"/>
<evidence type="ECO:0000313" key="10">
    <source>
        <dbReference type="Proteomes" id="UP000887567"/>
    </source>
</evidence>
<dbReference type="GO" id="GO:0005634">
    <property type="term" value="C:nucleus"/>
    <property type="evidence" value="ECO:0007669"/>
    <property type="project" value="UniProtKB-SubCell"/>
</dbReference>
<evidence type="ECO:0000256" key="2">
    <source>
        <dbReference type="ARBA" id="ARBA00004123"/>
    </source>
</evidence>
<keyword evidence="10" id="KW-1185">Reference proteome</keyword>
<evidence type="ECO:0000256" key="5">
    <source>
        <dbReference type="ARBA" id="ARBA00022723"/>
    </source>
</evidence>